<dbReference type="PROSITE" id="PS00758">
    <property type="entry name" value="ARGE_DAPE_CPG2_1"/>
    <property type="match status" value="1"/>
</dbReference>
<comment type="catalytic activity">
    <reaction evidence="8">
        <text>[amino-group carrier protein]-C-terminal-gamma-(L-lysyl)-L-glutamate + H2O = [amino-group carrier protein]-C-terminal-L-glutamate + L-lysine</text>
        <dbReference type="Rhea" id="RHEA:48684"/>
        <dbReference type="Rhea" id="RHEA-COMP:9693"/>
        <dbReference type="Rhea" id="RHEA-COMP:9715"/>
        <dbReference type="ChEBI" id="CHEBI:15377"/>
        <dbReference type="ChEBI" id="CHEBI:32551"/>
        <dbReference type="ChEBI" id="CHEBI:78525"/>
        <dbReference type="ChEBI" id="CHEBI:78526"/>
        <dbReference type="EC" id="3.5.1.130"/>
    </reaction>
</comment>
<dbReference type="NCBIfam" id="NF003367">
    <property type="entry name" value="PRK04443.1"/>
    <property type="match status" value="1"/>
</dbReference>
<dbReference type="InterPro" id="IPR002933">
    <property type="entry name" value="Peptidase_M20"/>
</dbReference>
<reference evidence="9 10" key="1">
    <citation type="submission" date="2022-12" db="EMBL/GenBank/DDBJ databases">
        <title>Genome Sequence of Deinococcus aquaticus Type Strain PB314.</title>
        <authorList>
            <person name="Albert C."/>
            <person name="Hill J."/>
            <person name="Boren L."/>
            <person name="Scholz-Ng S."/>
            <person name="Fatema N."/>
            <person name="Grosso R."/>
            <person name="Soboslay E."/>
            <person name="Tuohy J."/>
        </authorList>
    </citation>
    <scope>NUCLEOTIDE SEQUENCE [LARGE SCALE GENOMIC DNA]</scope>
    <source>
        <strain evidence="9 10">PB-314</strain>
    </source>
</reference>
<evidence type="ECO:0000256" key="5">
    <source>
        <dbReference type="ARBA" id="ARBA00022833"/>
    </source>
</evidence>
<keyword evidence="2 8" id="KW-0028">Amino-acid biosynthesis</keyword>
<keyword evidence="10" id="KW-1185">Reference proteome</keyword>
<evidence type="ECO:0000256" key="6">
    <source>
        <dbReference type="ARBA" id="ARBA00023154"/>
    </source>
</evidence>
<gene>
    <name evidence="8" type="primary">lysK</name>
    <name evidence="9" type="ORF">M8445_02580</name>
</gene>
<comment type="cofactor">
    <cofactor evidence="8">
        <name>Zn(2+)</name>
        <dbReference type="ChEBI" id="CHEBI:29105"/>
    </cofactor>
    <cofactor evidence="8">
        <name>Co(2+)</name>
        <dbReference type="ChEBI" id="CHEBI:48828"/>
    </cofactor>
    <text evidence="8">Binds 2 Zn(2+) or Co(2+) ions per subunit.</text>
</comment>
<name>A0ABY7V1S8_9DEIO</name>
<feature type="binding site" evidence="8">
    <location>
        <position position="333"/>
    </location>
    <ligand>
        <name>Zn(2+)</name>
        <dbReference type="ChEBI" id="CHEBI:29105"/>
        <label>2</label>
    </ligand>
</feature>
<dbReference type="PANTHER" id="PTHR43808:SF28">
    <property type="entry name" value="[LYSW]-LYSINE_[LYSW]-ORNITHINE HYDROLASE"/>
    <property type="match status" value="1"/>
</dbReference>
<accession>A0ABY7V1S8</accession>
<dbReference type="Proteomes" id="UP001217044">
    <property type="component" value="Chromosome"/>
</dbReference>
<feature type="binding site" evidence="8">
    <location>
        <position position="71"/>
    </location>
    <ligand>
        <name>Zn(2+)</name>
        <dbReference type="ChEBI" id="CHEBI:29105"/>
        <label>1</label>
    </ligand>
</feature>
<dbReference type="RefSeq" id="WP_273989435.1">
    <property type="nucleotide sequence ID" value="NZ_BAABQT010000006.1"/>
</dbReference>
<organism evidence="9 10">
    <name type="scientific">Deinococcus aquaticus</name>
    <dbReference type="NCBI Taxonomy" id="328692"/>
    <lineage>
        <taxon>Bacteria</taxon>
        <taxon>Thermotogati</taxon>
        <taxon>Deinococcota</taxon>
        <taxon>Deinococci</taxon>
        <taxon>Deinococcales</taxon>
        <taxon>Deinococcaceae</taxon>
        <taxon>Deinococcus</taxon>
    </lineage>
</organism>
<evidence type="ECO:0000256" key="8">
    <source>
        <dbReference type="HAMAP-Rule" id="MF_01120"/>
    </source>
</evidence>
<dbReference type="NCBIfam" id="TIGR01902">
    <property type="entry name" value="dapE-lys-deAc"/>
    <property type="match status" value="1"/>
</dbReference>
<dbReference type="InterPro" id="IPR050072">
    <property type="entry name" value="Peptidase_M20A"/>
</dbReference>
<feature type="active site" evidence="8">
    <location>
        <position position="73"/>
    </location>
</feature>
<comment type="subcellular location">
    <subcellularLocation>
        <location evidence="8">Cytoplasm</location>
    </subcellularLocation>
</comment>
<feature type="binding site" evidence="8">
    <location>
        <position position="130"/>
    </location>
    <ligand>
        <name>Zn(2+)</name>
        <dbReference type="ChEBI" id="CHEBI:29105"/>
        <label>2</label>
    </ligand>
</feature>
<protein>
    <recommendedName>
        <fullName evidence="8">[LysW]-lysine hydrolase</fullName>
        <ecNumber evidence="8">3.5.1.130</ecNumber>
    </recommendedName>
</protein>
<keyword evidence="6 8" id="KW-0457">Lysine biosynthesis</keyword>
<comment type="similarity">
    <text evidence="8">Belongs to the peptidase M20A family. LysK subfamily.</text>
</comment>
<comment type="pathway">
    <text evidence="8">Amino-acid biosynthesis; L-lysine biosynthesis via AAA pathway; L-lysine from L-alpha-aminoadipate (Thermus route): step 5/5.</text>
</comment>
<feature type="binding site" evidence="8">
    <location>
        <position position="96"/>
    </location>
    <ligand>
        <name>Zn(2+)</name>
        <dbReference type="ChEBI" id="CHEBI:29105"/>
        <label>2</label>
    </ligand>
</feature>
<dbReference type="Gene3D" id="3.40.630.10">
    <property type="entry name" value="Zn peptidases"/>
    <property type="match status" value="2"/>
</dbReference>
<evidence type="ECO:0000256" key="2">
    <source>
        <dbReference type="ARBA" id="ARBA00022605"/>
    </source>
</evidence>
<evidence type="ECO:0000256" key="7">
    <source>
        <dbReference type="ARBA" id="ARBA00023285"/>
    </source>
</evidence>
<feature type="binding site" evidence="8">
    <location>
        <position position="96"/>
    </location>
    <ligand>
        <name>Zn(2+)</name>
        <dbReference type="ChEBI" id="CHEBI:29105"/>
        <label>1</label>
    </ligand>
</feature>
<keyword evidence="7 8" id="KW-0170">Cobalt</keyword>
<dbReference type="GO" id="GO:0016787">
    <property type="term" value="F:hydrolase activity"/>
    <property type="evidence" value="ECO:0007669"/>
    <property type="project" value="UniProtKB-KW"/>
</dbReference>
<evidence type="ECO:0000256" key="4">
    <source>
        <dbReference type="ARBA" id="ARBA00022801"/>
    </source>
</evidence>
<dbReference type="InterPro" id="IPR010175">
    <property type="entry name" value="LysK"/>
</dbReference>
<feature type="active site" description="Proton acceptor" evidence="8">
    <location>
        <position position="129"/>
    </location>
</feature>
<dbReference type="EC" id="3.5.1.130" evidence="8"/>
<evidence type="ECO:0000256" key="1">
    <source>
        <dbReference type="ARBA" id="ARBA00022490"/>
    </source>
</evidence>
<keyword evidence="4 8" id="KW-0378">Hydrolase</keyword>
<evidence type="ECO:0000256" key="3">
    <source>
        <dbReference type="ARBA" id="ARBA00022723"/>
    </source>
</evidence>
<evidence type="ECO:0000313" key="10">
    <source>
        <dbReference type="Proteomes" id="UP001217044"/>
    </source>
</evidence>
<comment type="function">
    <text evidence="8">Catalyzes the release of L-lysine from [LysW]-gamma-L-lysine.</text>
</comment>
<dbReference type="SUPFAM" id="SSF53187">
    <property type="entry name" value="Zn-dependent exopeptidases"/>
    <property type="match status" value="1"/>
</dbReference>
<dbReference type="EMBL" id="CP115165">
    <property type="protein sequence ID" value="WDA59118.1"/>
    <property type="molecule type" value="Genomic_DNA"/>
</dbReference>
<dbReference type="HAMAP" id="MF_01120">
    <property type="entry name" value="LysK"/>
    <property type="match status" value="1"/>
</dbReference>
<proteinExistence type="inferred from homology"/>
<keyword evidence="5 8" id="KW-0862">Zinc</keyword>
<keyword evidence="1 8" id="KW-0963">Cytoplasm</keyword>
<dbReference type="PANTHER" id="PTHR43808">
    <property type="entry name" value="ACETYLORNITHINE DEACETYLASE"/>
    <property type="match status" value="1"/>
</dbReference>
<feature type="binding site" evidence="8">
    <location>
        <position position="153"/>
    </location>
    <ligand>
        <name>Zn(2+)</name>
        <dbReference type="ChEBI" id="CHEBI:29105"/>
        <label>1</label>
    </ligand>
</feature>
<sequence length="373" mass="38840">MSSEDTGAAQDARDLLIRTVQIASLSGQEGPVADFLSGWMAARGFTARVDEAGNAVGERGSGPLTVALLGHMDTVPGEIPVRVDEAGVLHGRGSVDAKGPLCAFMAAVATLPPGALAAARFVVIGATEEEAPSSRGARHIREVLQPDVVLIGEPSGWEGLTLGYKGRLVVKAGAQRENFHTAGEGSSAGDDLTEAWFRVRAWAATAGEAGGVFGGVQATVQDITAGTDGLTQQARGTFGLRLPPAVSPEEAEATIRELLADLDSVTLTFTGHESAVRHARDNALTRAMRVAIRAQGGLPVFKVKTGTSDMNVVAAHWPVPTLAYGPGDSALDHTPEERLDLAEYDRAVAVLREALTRLATGWTASVGTDVRPD</sequence>
<dbReference type="InterPro" id="IPR001261">
    <property type="entry name" value="ArgE/DapE_CS"/>
</dbReference>
<dbReference type="Pfam" id="PF01546">
    <property type="entry name" value="Peptidase_M20"/>
    <property type="match status" value="1"/>
</dbReference>
<keyword evidence="3 8" id="KW-0479">Metal-binding</keyword>
<evidence type="ECO:0000313" key="9">
    <source>
        <dbReference type="EMBL" id="WDA59118.1"/>
    </source>
</evidence>